<dbReference type="InterPro" id="IPR000571">
    <property type="entry name" value="Znf_CCCH"/>
</dbReference>
<evidence type="ECO:0000313" key="2">
    <source>
        <dbReference type="EMBL" id="MCC2126552.1"/>
    </source>
</evidence>
<sequence>MAKYREIPCKYYIALGQCTKGREACHKTYCQHCAKYEPRARVHQVNKKKQYLTKIRKEEY</sequence>
<protein>
    <recommendedName>
        <fullName evidence="1">C3H1-type domain-containing protein</fullName>
    </recommendedName>
</protein>
<dbReference type="EMBL" id="JAJEPS010000009">
    <property type="protein sequence ID" value="MCC2126552.1"/>
    <property type="molecule type" value="Genomic_DNA"/>
</dbReference>
<organism evidence="2 3">
    <name type="scientific">Hominiventricola filiformis</name>
    <dbReference type="NCBI Taxonomy" id="2885352"/>
    <lineage>
        <taxon>Bacteria</taxon>
        <taxon>Bacillati</taxon>
        <taxon>Bacillota</taxon>
        <taxon>Clostridia</taxon>
        <taxon>Lachnospirales</taxon>
        <taxon>Lachnospiraceae</taxon>
        <taxon>Hominiventricola</taxon>
    </lineage>
</organism>
<proteinExistence type="predicted"/>
<dbReference type="PROSITE" id="PS50103">
    <property type="entry name" value="ZF_C3H1"/>
    <property type="match status" value="1"/>
</dbReference>
<dbReference type="AlphaFoldDB" id="A0AAE3A8V2"/>
<feature type="domain" description="C3H1-type" evidence="1">
    <location>
        <begin position="3"/>
        <end position="35"/>
    </location>
</feature>
<gene>
    <name evidence="2" type="ORF">LKD36_10195</name>
</gene>
<evidence type="ECO:0000313" key="3">
    <source>
        <dbReference type="Proteomes" id="UP001198220"/>
    </source>
</evidence>
<name>A0AAE3A8V2_9FIRM</name>
<dbReference type="GO" id="GO:0046872">
    <property type="term" value="F:metal ion binding"/>
    <property type="evidence" value="ECO:0007669"/>
    <property type="project" value="InterPro"/>
</dbReference>
<dbReference type="Proteomes" id="UP001198220">
    <property type="component" value="Unassembled WGS sequence"/>
</dbReference>
<accession>A0AAE3A8V2</accession>
<keyword evidence="3" id="KW-1185">Reference proteome</keyword>
<evidence type="ECO:0000259" key="1">
    <source>
        <dbReference type="PROSITE" id="PS50103"/>
    </source>
</evidence>
<dbReference type="RefSeq" id="WP_118771135.1">
    <property type="nucleotide sequence ID" value="NZ_JAJEPS010000009.1"/>
</dbReference>
<comment type="caution">
    <text evidence="2">The sequence shown here is derived from an EMBL/GenBank/DDBJ whole genome shotgun (WGS) entry which is preliminary data.</text>
</comment>
<reference evidence="2 3" key="1">
    <citation type="submission" date="2021-10" db="EMBL/GenBank/DDBJ databases">
        <title>Anaerobic single-cell dispensing facilitates the cultivation of human gut bacteria.</title>
        <authorList>
            <person name="Afrizal A."/>
        </authorList>
    </citation>
    <scope>NUCLEOTIDE SEQUENCE [LARGE SCALE GENOMIC DNA]</scope>
    <source>
        <strain evidence="2 3">CLA-AA-H276</strain>
    </source>
</reference>